<evidence type="ECO:0000313" key="1">
    <source>
        <dbReference type="EMBL" id="PTU72761.1"/>
    </source>
</evidence>
<organism evidence="1 2">
    <name type="scientific">Pseudomonas mangrovi</name>
    <dbReference type="NCBI Taxonomy" id="2161748"/>
    <lineage>
        <taxon>Bacteria</taxon>
        <taxon>Pseudomonadati</taxon>
        <taxon>Pseudomonadota</taxon>
        <taxon>Gammaproteobacteria</taxon>
        <taxon>Pseudomonadales</taxon>
        <taxon>Pseudomonadaceae</taxon>
        <taxon>Pseudomonas</taxon>
    </lineage>
</organism>
<proteinExistence type="predicted"/>
<accession>A0A2T5P4V4</accession>
<protein>
    <recommendedName>
        <fullName evidence="3">Lipoprotein</fullName>
    </recommendedName>
</protein>
<reference evidence="1 2" key="1">
    <citation type="submission" date="2018-04" db="EMBL/GenBank/DDBJ databases">
        <title>Pseudomonas sp. nov., isolated from mangrove soil.</title>
        <authorList>
            <person name="Chen C."/>
        </authorList>
    </citation>
    <scope>NUCLEOTIDE SEQUENCE [LARGE SCALE GENOMIC DNA]</scope>
    <source>
        <strain evidence="1 2">TC-11</strain>
    </source>
</reference>
<sequence length="314" mass="35557">MSPSRTLLLVSLGTMLLSGCANQLPQRSEHEERVERRLIDHRLLIDIGQPAVLELPKRRVRILEQKSFEATVYEVSRRYDRYTPYQPWREIYEIPLGALAVVAGVGANLLNVVALGNLPDSATRGWFDYGFAGLNPALNTESNSRSQQNLALLDERLLEARTEYSNLPWAERPVQIQAGTQQHEMFTDRNGVLHLNLLDSPLADQDLGQIASLRLRVEDPHDDSRAEALLLVGRDLRGKLGEAHRLIYEDLEGGDVAQWVERVRRLAELGLEEEASELELGLIELTRNDPQLQQELIQRLREEAGRSVTEPHSD</sequence>
<keyword evidence="2" id="KW-1185">Reference proteome</keyword>
<dbReference type="EMBL" id="QASN01000022">
    <property type="protein sequence ID" value="PTU72761.1"/>
    <property type="molecule type" value="Genomic_DNA"/>
</dbReference>
<evidence type="ECO:0008006" key="3">
    <source>
        <dbReference type="Google" id="ProtNLM"/>
    </source>
</evidence>
<gene>
    <name evidence="1" type="ORF">DBO85_18590</name>
</gene>
<dbReference type="PROSITE" id="PS51257">
    <property type="entry name" value="PROKAR_LIPOPROTEIN"/>
    <property type="match status" value="1"/>
</dbReference>
<comment type="caution">
    <text evidence="1">The sequence shown here is derived from an EMBL/GenBank/DDBJ whole genome shotgun (WGS) entry which is preliminary data.</text>
</comment>
<evidence type="ECO:0000313" key="2">
    <source>
        <dbReference type="Proteomes" id="UP000244064"/>
    </source>
</evidence>
<dbReference type="AlphaFoldDB" id="A0A2T5P4V4"/>
<dbReference type="OrthoDB" id="7012631at2"/>
<name>A0A2T5P4V4_9PSED</name>
<dbReference type="Proteomes" id="UP000244064">
    <property type="component" value="Unassembled WGS sequence"/>
</dbReference>